<gene>
    <name evidence="1" type="ORF">H9S92_15290</name>
</gene>
<keyword evidence="2" id="KW-1185">Reference proteome</keyword>
<evidence type="ECO:0000313" key="2">
    <source>
        <dbReference type="Proteomes" id="UP000650081"/>
    </source>
</evidence>
<name>A0A923T9X4_9BACT</name>
<evidence type="ECO:0008006" key="3">
    <source>
        <dbReference type="Google" id="ProtNLM"/>
    </source>
</evidence>
<proteinExistence type="predicted"/>
<dbReference type="Proteomes" id="UP000650081">
    <property type="component" value="Unassembled WGS sequence"/>
</dbReference>
<protein>
    <recommendedName>
        <fullName evidence="3">Apea-like HEPN domain-containing protein</fullName>
    </recommendedName>
</protein>
<dbReference type="AlphaFoldDB" id="A0A923T9X4"/>
<organism evidence="1 2">
    <name type="scientific">Neolewinella lacunae</name>
    <dbReference type="NCBI Taxonomy" id="1517758"/>
    <lineage>
        <taxon>Bacteria</taxon>
        <taxon>Pseudomonadati</taxon>
        <taxon>Bacteroidota</taxon>
        <taxon>Saprospiria</taxon>
        <taxon>Saprospirales</taxon>
        <taxon>Lewinellaceae</taxon>
        <taxon>Neolewinella</taxon>
    </lineage>
</organism>
<comment type="caution">
    <text evidence="1">The sequence shown here is derived from an EMBL/GenBank/DDBJ whole genome shotgun (WGS) entry which is preliminary data.</text>
</comment>
<dbReference type="EMBL" id="JACSIT010000138">
    <property type="protein sequence ID" value="MBC6995533.1"/>
    <property type="molecule type" value="Genomic_DNA"/>
</dbReference>
<sequence>MKVEYQIVIDQTGDVCTSIDSLKALLQLNEKITIKDNSIEFENSTFDIDVKDHLVSNRNQIVYTVSFNTRKKEDIEIFSCFLKLVRSLILKIALSVSVLWDDISLYYSERAYPEIWKSENLLRKLIYKFMVETVGQNWTDENLPEDFRSSISNTKINNRTASLNILHKADFIQLSEFLFKPYSKKGHQELYKHINNVREDIKFNDLTDYIPRSNWKRYFNSSVDCEDQEFEKKWSRLYELRCLIAHNNFFSKNDYNEVSTLCNEINTIINDAIGIVKNVEIPKTEVEGVAENLAKNTSEVVTEFFEGYDLLRSKLLEYLHLRGDLNEDEIEHAVERIAKGDTVPKRLGFPSGKEVNAVFLTRKHLIGNSNLTPKDDTLLRYNQSIHEIIELISKEICNLSSSEP</sequence>
<dbReference type="RefSeq" id="WP_187467564.1">
    <property type="nucleotide sequence ID" value="NZ_JACSIT010000138.1"/>
</dbReference>
<evidence type="ECO:0000313" key="1">
    <source>
        <dbReference type="EMBL" id="MBC6995533.1"/>
    </source>
</evidence>
<reference evidence="1" key="1">
    <citation type="submission" date="2020-08" db="EMBL/GenBank/DDBJ databases">
        <title>Lewinella bacteria from marine environments.</title>
        <authorList>
            <person name="Zhong Y."/>
        </authorList>
    </citation>
    <scope>NUCLEOTIDE SEQUENCE</scope>
    <source>
        <strain evidence="1">KCTC 42187</strain>
    </source>
</reference>
<accession>A0A923T9X4</accession>